<name>A0A7W3RB16_9ACTN</name>
<proteinExistence type="predicted"/>
<feature type="region of interest" description="Disordered" evidence="1">
    <location>
        <begin position="294"/>
        <end position="318"/>
    </location>
</feature>
<dbReference type="Pfam" id="PF07848">
    <property type="entry name" value="PaaX"/>
    <property type="match status" value="1"/>
</dbReference>
<organism evidence="5 6">
    <name type="scientific">Thermomonospora cellulosilytica</name>
    <dbReference type="NCBI Taxonomy" id="1411118"/>
    <lineage>
        <taxon>Bacteria</taxon>
        <taxon>Bacillati</taxon>
        <taxon>Actinomycetota</taxon>
        <taxon>Actinomycetes</taxon>
        <taxon>Streptosporangiales</taxon>
        <taxon>Thermomonosporaceae</taxon>
        <taxon>Thermomonospora</taxon>
    </lineage>
</organism>
<sequence length="318" mass="35603">MDAFATDSRPPAPEGAAAADGPSPRLRPQSLMLTFLGNYVLRRDIAVSSGSFIEIFARLGVGEHAIRSTLSRMVARDLLSRHRQGRRMHFGLTARSARILTDGERRVWRRSVINAGWDGRWTVLAFSMPESWQSRRHDLRSALTWAGFGSIGNGLWIAPRRVAVGPVIEGLGLRDHVKVFTGRAEEPTDVAAMIRDAFDLDALASGYRAFLERWDRPDPIPDAPDDLARYLWMTTEWLQLVRVDPGLPVEHLPADWPGVRAQQRVHELRERYEEPARRLADEAIECIPVPPVRISADGDADEPARDMEVALNGDRGLP</sequence>
<feature type="compositionally biased region" description="Low complexity" evidence="1">
    <location>
        <begin position="14"/>
        <end position="24"/>
    </location>
</feature>
<feature type="domain" description="Transcriptional repressor PaaX-like central Cas2-like" evidence="4">
    <location>
        <begin position="115"/>
        <end position="192"/>
    </location>
</feature>
<dbReference type="Gene3D" id="1.10.10.10">
    <property type="entry name" value="Winged helix-like DNA-binding domain superfamily/Winged helix DNA-binding domain"/>
    <property type="match status" value="1"/>
</dbReference>
<comment type="caution">
    <text evidence="5">The sequence shown here is derived from an EMBL/GenBank/DDBJ whole genome shotgun (WGS) entry which is preliminary data.</text>
</comment>
<dbReference type="InterPro" id="IPR012906">
    <property type="entry name" value="PaaX-like_N"/>
</dbReference>
<feature type="region of interest" description="Disordered" evidence="1">
    <location>
        <begin position="1"/>
        <end position="24"/>
    </location>
</feature>
<accession>A0A7W3RB16</accession>
<protein>
    <submittedName>
        <fullName evidence="5">Phenylacetic acid degradation operon negative regulatory protein</fullName>
    </submittedName>
</protein>
<evidence type="ECO:0000313" key="5">
    <source>
        <dbReference type="EMBL" id="MBA9007018.1"/>
    </source>
</evidence>
<dbReference type="InterPro" id="IPR013225">
    <property type="entry name" value="PaaX_C"/>
</dbReference>
<dbReference type="AlphaFoldDB" id="A0A7W3RB16"/>
<evidence type="ECO:0000259" key="3">
    <source>
        <dbReference type="Pfam" id="PF08223"/>
    </source>
</evidence>
<dbReference type="InterPro" id="IPR048846">
    <property type="entry name" value="PaaX-like_central"/>
</dbReference>
<keyword evidence="6" id="KW-1185">Reference proteome</keyword>
<evidence type="ECO:0000256" key="1">
    <source>
        <dbReference type="SAM" id="MobiDB-lite"/>
    </source>
</evidence>
<dbReference type="Gene3D" id="3.30.70.2650">
    <property type="match status" value="1"/>
</dbReference>
<dbReference type="PANTHER" id="PTHR30319">
    <property type="entry name" value="PHENYLACETIC ACID REGULATOR-RELATED TRANSCRIPTIONAL REPRESSOR"/>
    <property type="match status" value="1"/>
</dbReference>
<reference evidence="5 6" key="1">
    <citation type="submission" date="2020-08" db="EMBL/GenBank/DDBJ databases">
        <title>Sequencing the genomes of 1000 actinobacteria strains.</title>
        <authorList>
            <person name="Klenk H.-P."/>
        </authorList>
    </citation>
    <scope>NUCLEOTIDE SEQUENCE [LARGE SCALE GENOMIC DNA]</scope>
    <source>
        <strain evidence="5 6">DSM 45823</strain>
    </source>
</reference>
<feature type="domain" description="Transcriptional repressor PaaX-like N-terminal" evidence="2">
    <location>
        <begin position="27"/>
        <end position="95"/>
    </location>
</feature>
<evidence type="ECO:0000313" key="6">
    <source>
        <dbReference type="Proteomes" id="UP000539313"/>
    </source>
</evidence>
<dbReference type="GO" id="GO:0006351">
    <property type="term" value="P:DNA-templated transcription"/>
    <property type="evidence" value="ECO:0007669"/>
    <property type="project" value="InterPro"/>
</dbReference>
<feature type="domain" description="Transcriptional repressor PaaX-like C-terminal" evidence="3">
    <location>
        <begin position="198"/>
        <end position="280"/>
    </location>
</feature>
<dbReference type="Pfam" id="PF20803">
    <property type="entry name" value="PaaX_M"/>
    <property type="match status" value="1"/>
</dbReference>
<dbReference type="Pfam" id="PF08223">
    <property type="entry name" value="PaaX_C"/>
    <property type="match status" value="1"/>
</dbReference>
<dbReference type="InterPro" id="IPR036388">
    <property type="entry name" value="WH-like_DNA-bd_sf"/>
</dbReference>
<dbReference type="PIRSF" id="PIRSF020623">
    <property type="entry name" value="PaaX"/>
    <property type="match status" value="1"/>
</dbReference>
<dbReference type="RefSeq" id="WP_119731936.1">
    <property type="nucleotide sequence ID" value="NZ_JACJII010000001.1"/>
</dbReference>
<evidence type="ECO:0000259" key="4">
    <source>
        <dbReference type="Pfam" id="PF20803"/>
    </source>
</evidence>
<dbReference type="InterPro" id="IPR011965">
    <property type="entry name" value="PaaX_trns_reg"/>
</dbReference>
<dbReference type="EMBL" id="JACJII010000001">
    <property type="protein sequence ID" value="MBA9007018.1"/>
    <property type="molecule type" value="Genomic_DNA"/>
</dbReference>
<gene>
    <name evidence="5" type="ORF">HNR21_005900</name>
</gene>
<evidence type="ECO:0000259" key="2">
    <source>
        <dbReference type="Pfam" id="PF07848"/>
    </source>
</evidence>
<dbReference type="PANTHER" id="PTHR30319:SF1">
    <property type="entry name" value="TRANSCRIPTIONAL REPRESSOR PAAX"/>
    <property type="match status" value="1"/>
</dbReference>
<dbReference type="Proteomes" id="UP000539313">
    <property type="component" value="Unassembled WGS sequence"/>
</dbReference>
<dbReference type="Gene3D" id="1.20.58.1460">
    <property type="match status" value="1"/>
</dbReference>